<evidence type="ECO:0000256" key="1">
    <source>
        <dbReference type="SAM" id="Phobius"/>
    </source>
</evidence>
<keyword evidence="1" id="KW-0472">Membrane</keyword>
<dbReference type="InterPro" id="IPR050640">
    <property type="entry name" value="Bact_2-comp_sensor_kinase"/>
</dbReference>
<comment type="caution">
    <text evidence="3">The sequence shown here is derived from an EMBL/GenBank/DDBJ whole genome shotgun (WGS) entry which is preliminary data.</text>
</comment>
<dbReference type="PANTHER" id="PTHR34220:SF7">
    <property type="entry name" value="SENSOR HISTIDINE KINASE YPDA"/>
    <property type="match status" value="1"/>
</dbReference>
<dbReference type="Gene3D" id="3.30.565.10">
    <property type="entry name" value="Histidine kinase-like ATPase, C-terminal domain"/>
    <property type="match status" value="1"/>
</dbReference>
<name>A0A2W5F4I3_9SPHI</name>
<keyword evidence="3" id="KW-0418">Kinase</keyword>
<keyword evidence="1" id="KW-0812">Transmembrane</keyword>
<dbReference type="PANTHER" id="PTHR34220">
    <property type="entry name" value="SENSOR HISTIDINE KINASE YPDA"/>
    <property type="match status" value="1"/>
</dbReference>
<dbReference type="GO" id="GO:0016020">
    <property type="term" value="C:membrane"/>
    <property type="evidence" value="ECO:0007669"/>
    <property type="project" value="InterPro"/>
</dbReference>
<protein>
    <submittedName>
        <fullName evidence="3">Histidine kinase</fullName>
    </submittedName>
</protein>
<feature type="transmembrane region" description="Helical" evidence="1">
    <location>
        <begin position="38"/>
        <end position="60"/>
    </location>
</feature>
<keyword evidence="3" id="KW-0808">Transferase</keyword>
<keyword evidence="1" id="KW-1133">Transmembrane helix</keyword>
<feature type="transmembrane region" description="Helical" evidence="1">
    <location>
        <begin position="80"/>
        <end position="103"/>
    </location>
</feature>
<reference evidence="3 4" key="1">
    <citation type="submission" date="2017-11" db="EMBL/GenBank/DDBJ databases">
        <title>Infants hospitalized years apart are colonized by the same room-sourced microbial strains.</title>
        <authorList>
            <person name="Brooks B."/>
            <person name="Olm M.R."/>
            <person name="Firek B.A."/>
            <person name="Baker R."/>
            <person name="Thomas B.C."/>
            <person name="Morowitz M.J."/>
            <person name="Banfield J.F."/>
        </authorList>
    </citation>
    <scope>NUCLEOTIDE SEQUENCE [LARGE SCALE GENOMIC DNA]</scope>
    <source>
        <strain evidence="3">S2_009_000_R2_76</strain>
    </source>
</reference>
<dbReference type="InterPro" id="IPR036890">
    <property type="entry name" value="HATPase_C_sf"/>
</dbReference>
<dbReference type="AlphaFoldDB" id="A0A2W5F4I3"/>
<organism evidence="3 4">
    <name type="scientific">Pseudopedobacter saltans</name>
    <dbReference type="NCBI Taxonomy" id="151895"/>
    <lineage>
        <taxon>Bacteria</taxon>
        <taxon>Pseudomonadati</taxon>
        <taxon>Bacteroidota</taxon>
        <taxon>Sphingobacteriia</taxon>
        <taxon>Sphingobacteriales</taxon>
        <taxon>Sphingobacteriaceae</taxon>
        <taxon>Pseudopedobacter</taxon>
    </lineage>
</organism>
<evidence type="ECO:0000259" key="2">
    <source>
        <dbReference type="Pfam" id="PF06580"/>
    </source>
</evidence>
<sequence length="355" mass="41060">MKRVVHHLIFWMLYWFIVMYLDFFWLKGNVLNLKNQHYLLLKVALGTLLYVSPLIAFAYYIAGFGLEYIMDNTKRILNRFLIIIVPYILAVLSVIAIMRLFVFPYIFLFKHLPGDKFIDPVRFLSIMVEAAFPAAFLITIRFMDSKLAAAAREQILIKEKLNTELLLLKSQLNPHFLFNTLNNIYALARKKSDQAPEVILKLSELLSFTLYEAGNDTISMEQEIDFLEDYVALQKIRFTDSLSLEFLIQIDDPLQPIAPLILLPLIENAFKHGASEHHSESFIRIHLALQKGHLHFEIANSVEDIAKELDTKKIGLKSSQRQLELLYADYDLVTVSDQGIFKVSLHINLNSYGKF</sequence>
<feature type="transmembrane region" description="Helical" evidence="1">
    <location>
        <begin position="123"/>
        <end position="143"/>
    </location>
</feature>
<feature type="domain" description="Signal transduction histidine kinase internal region" evidence="2">
    <location>
        <begin position="164"/>
        <end position="242"/>
    </location>
</feature>
<dbReference type="EMBL" id="QFOI01000045">
    <property type="protein sequence ID" value="PZP51021.1"/>
    <property type="molecule type" value="Genomic_DNA"/>
</dbReference>
<feature type="transmembrane region" description="Helical" evidence="1">
    <location>
        <begin position="7"/>
        <end position="26"/>
    </location>
</feature>
<dbReference type="Pfam" id="PF06580">
    <property type="entry name" value="His_kinase"/>
    <property type="match status" value="1"/>
</dbReference>
<dbReference type="Proteomes" id="UP000249645">
    <property type="component" value="Unassembled WGS sequence"/>
</dbReference>
<dbReference type="InterPro" id="IPR010559">
    <property type="entry name" value="Sig_transdc_His_kin_internal"/>
</dbReference>
<evidence type="ECO:0000313" key="4">
    <source>
        <dbReference type="Proteomes" id="UP000249645"/>
    </source>
</evidence>
<dbReference type="GO" id="GO:0000155">
    <property type="term" value="F:phosphorelay sensor kinase activity"/>
    <property type="evidence" value="ECO:0007669"/>
    <property type="project" value="InterPro"/>
</dbReference>
<accession>A0A2W5F4I3</accession>
<proteinExistence type="predicted"/>
<dbReference type="SUPFAM" id="SSF55874">
    <property type="entry name" value="ATPase domain of HSP90 chaperone/DNA topoisomerase II/histidine kinase"/>
    <property type="match status" value="1"/>
</dbReference>
<gene>
    <name evidence="3" type="ORF">DI598_04245</name>
</gene>
<evidence type="ECO:0000313" key="3">
    <source>
        <dbReference type="EMBL" id="PZP51021.1"/>
    </source>
</evidence>